<dbReference type="EMBL" id="NKFA01000008">
    <property type="protein sequence ID" value="OXI42138.1"/>
    <property type="molecule type" value="Genomic_DNA"/>
</dbReference>
<dbReference type="Proteomes" id="UP000214600">
    <property type="component" value="Unassembled WGS sequence"/>
</dbReference>
<reference evidence="2" key="1">
    <citation type="submission" date="2017-06" db="EMBL/GenBank/DDBJ databases">
        <authorList>
            <person name="LiPuma J."/>
            <person name="Spilker T."/>
        </authorList>
    </citation>
    <scope>NUCLEOTIDE SEQUENCE [LARGE SCALE GENOMIC DNA]</scope>
    <source>
        <strain evidence="2">AU17325</strain>
    </source>
</reference>
<evidence type="ECO:0000313" key="2">
    <source>
        <dbReference type="Proteomes" id="UP000214600"/>
    </source>
</evidence>
<accession>A0A228II71</accession>
<dbReference type="OrthoDB" id="9034539at2"/>
<proteinExistence type="predicted"/>
<gene>
    <name evidence="1" type="ORF">CFB84_23135</name>
</gene>
<evidence type="ECO:0000313" key="1">
    <source>
        <dbReference type="EMBL" id="OXI42138.1"/>
    </source>
</evidence>
<comment type="caution">
    <text evidence="1">The sequence shown here is derived from an EMBL/GenBank/DDBJ whole genome shotgun (WGS) entry which is preliminary data.</text>
</comment>
<organism evidence="1 2">
    <name type="scientific">Burkholderia aenigmatica</name>
    <dbReference type="NCBI Taxonomy" id="2015348"/>
    <lineage>
        <taxon>Bacteria</taxon>
        <taxon>Pseudomonadati</taxon>
        <taxon>Pseudomonadota</taxon>
        <taxon>Betaproteobacteria</taxon>
        <taxon>Burkholderiales</taxon>
        <taxon>Burkholderiaceae</taxon>
        <taxon>Burkholderia</taxon>
        <taxon>Burkholderia cepacia complex</taxon>
    </lineage>
</organism>
<name>A0A228II71_9BURK</name>
<sequence length="102" mass="11838">MRHGLIRTQKKDGEVKGGPVHWLRRGSLVRIVRQHEGKFGCSVETMYPVFGVAIPGTSPNPYKVREQIVDRGDLYQLPRWLGPLLEWFAPRFQRARERLGWA</sequence>
<dbReference type="AlphaFoldDB" id="A0A228II71"/>
<reference evidence="1 2" key="2">
    <citation type="submission" date="2017-08" db="EMBL/GenBank/DDBJ databases">
        <title>WGS of novel Burkholderia cepaca complex species.</title>
        <authorList>
            <person name="Lipuma J."/>
            <person name="Spilker T."/>
        </authorList>
    </citation>
    <scope>NUCLEOTIDE SEQUENCE [LARGE SCALE GENOMIC DNA]</scope>
    <source>
        <strain evidence="1 2">AU17325</strain>
    </source>
</reference>
<protein>
    <submittedName>
        <fullName evidence="1">Uncharacterized protein</fullName>
    </submittedName>
</protein>